<comment type="caution">
    <text evidence="2">The sequence shown here is derived from an EMBL/GenBank/DDBJ whole genome shotgun (WGS) entry which is preliminary data.</text>
</comment>
<sequence>MRPPVAIAFLHGGKQGSWIWDEVRAAIALQAGPDAPETLTLDVPGCGTKRGRDVASLALGDVVEELADDLAASGRRLILVGHSQAGTVLPRLAAARRDQVAKLVYLTCSVPEEGQTLAAMLGTGLQGTNDAEIGWPLDPATHSPDQLFAEMFCNDMDDAERDAFLGRLGGDDWPAACAVTDTQWGCAAVRDIPARYVIALRDTILTPPWQERFAARLNAASITRVDAGHQLLQTRPQAVAEILLAEVKDTL</sequence>
<keyword evidence="2" id="KW-0378">Hydrolase</keyword>
<dbReference type="Proteomes" id="UP001176468">
    <property type="component" value="Unassembled WGS sequence"/>
</dbReference>
<organism evidence="2 3">
    <name type="scientific">Sphingomonas immobilis</name>
    <dbReference type="NCBI Taxonomy" id="3063997"/>
    <lineage>
        <taxon>Bacteria</taxon>
        <taxon>Pseudomonadati</taxon>
        <taxon>Pseudomonadota</taxon>
        <taxon>Alphaproteobacteria</taxon>
        <taxon>Sphingomonadales</taxon>
        <taxon>Sphingomonadaceae</taxon>
        <taxon>Sphingomonas</taxon>
    </lineage>
</organism>
<accession>A0ABT8ZXW7</accession>
<dbReference type="PANTHER" id="PTHR37017:SF11">
    <property type="entry name" value="ESTERASE_LIPASE_THIOESTERASE DOMAIN-CONTAINING PROTEIN"/>
    <property type="match status" value="1"/>
</dbReference>
<name>A0ABT8ZXW7_9SPHN</name>
<gene>
    <name evidence="2" type="ORF">Q5H94_06955</name>
</gene>
<evidence type="ECO:0000313" key="2">
    <source>
        <dbReference type="EMBL" id="MDO7842057.1"/>
    </source>
</evidence>
<dbReference type="RefSeq" id="WP_304560527.1">
    <property type="nucleotide sequence ID" value="NZ_JAUQSZ010000004.1"/>
</dbReference>
<protein>
    <submittedName>
        <fullName evidence="2">Alpha/beta hydrolase</fullName>
    </submittedName>
</protein>
<dbReference type="GO" id="GO:0016787">
    <property type="term" value="F:hydrolase activity"/>
    <property type="evidence" value="ECO:0007669"/>
    <property type="project" value="UniProtKB-KW"/>
</dbReference>
<evidence type="ECO:0000259" key="1">
    <source>
        <dbReference type="Pfam" id="PF12697"/>
    </source>
</evidence>
<dbReference type="InterPro" id="IPR029058">
    <property type="entry name" value="AB_hydrolase_fold"/>
</dbReference>
<proteinExistence type="predicted"/>
<feature type="domain" description="AB hydrolase-1" evidence="1">
    <location>
        <begin position="9"/>
        <end position="241"/>
    </location>
</feature>
<dbReference type="EMBL" id="JAUQSZ010000004">
    <property type="protein sequence ID" value="MDO7842057.1"/>
    <property type="molecule type" value="Genomic_DNA"/>
</dbReference>
<reference evidence="2" key="1">
    <citation type="submission" date="2023-07" db="EMBL/GenBank/DDBJ databases">
        <authorList>
            <person name="Kim M.K."/>
        </authorList>
    </citation>
    <scope>NUCLEOTIDE SEQUENCE</scope>
    <source>
        <strain evidence="2">CA1-15</strain>
    </source>
</reference>
<dbReference type="InterPro" id="IPR000073">
    <property type="entry name" value="AB_hydrolase_1"/>
</dbReference>
<evidence type="ECO:0000313" key="3">
    <source>
        <dbReference type="Proteomes" id="UP001176468"/>
    </source>
</evidence>
<dbReference type="Pfam" id="PF12697">
    <property type="entry name" value="Abhydrolase_6"/>
    <property type="match status" value="1"/>
</dbReference>
<dbReference type="PANTHER" id="PTHR37017">
    <property type="entry name" value="AB HYDROLASE-1 DOMAIN-CONTAINING PROTEIN-RELATED"/>
    <property type="match status" value="1"/>
</dbReference>
<dbReference type="SUPFAM" id="SSF53474">
    <property type="entry name" value="alpha/beta-Hydrolases"/>
    <property type="match status" value="1"/>
</dbReference>
<keyword evidence="3" id="KW-1185">Reference proteome</keyword>
<dbReference type="Gene3D" id="3.40.50.1820">
    <property type="entry name" value="alpha/beta hydrolase"/>
    <property type="match status" value="1"/>
</dbReference>
<dbReference type="InterPro" id="IPR052897">
    <property type="entry name" value="Sec-Metab_Biosynth_Hydrolase"/>
</dbReference>